<dbReference type="Proteomes" id="UP000006701">
    <property type="component" value="Unassembled WGS sequence"/>
</dbReference>
<gene>
    <name evidence="1" type="ORF">ACLA_089020</name>
</gene>
<name>A1CEB2_ASPCL</name>
<dbReference type="EMBL" id="DS027052">
    <property type="protein sequence ID" value="EAW11211.1"/>
    <property type="molecule type" value="Genomic_DNA"/>
</dbReference>
<dbReference type="KEGG" id="act:ACLA_089020"/>
<dbReference type="RefSeq" id="XP_001272637.1">
    <property type="nucleotide sequence ID" value="XM_001272636.1"/>
</dbReference>
<dbReference type="VEuPathDB" id="FungiDB:ACLA_089020"/>
<proteinExistence type="predicted"/>
<evidence type="ECO:0000313" key="2">
    <source>
        <dbReference type="Proteomes" id="UP000006701"/>
    </source>
</evidence>
<dbReference type="GeneID" id="4705241"/>
<organism evidence="1 2">
    <name type="scientific">Aspergillus clavatus (strain ATCC 1007 / CBS 513.65 / DSM 816 / NCTC 3887 / NRRL 1 / QM 1276 / 107)</name>
    <dbReference type="NCBI Taxonomy" id="344612"/>
    <lineage>
        <taxon>Eukaryota</taxon>
        <taxon>Fungi</taxon>
        <taxon>Dikarya</taxon>
        <taxon>Ascomycota</taxon>
        <taxon>Pezizomycotina</taxon>
        <taxon>Eurotiomycetes</taxon>
        <taxon>Eurotiomycetidae</taxon>
        <taxon>Eurotiales</taxon>
        <taxon>Aspergillaceae</taxon>
        <taxon>Aspergillus</taxon>
        <taxon>Aspergillus subgen. Fumigati</taxon>
    </lineage>
</organism>
<reference evidence="1 2" key="1">
    <citation type="journal article" date="2008" name="PLoS Genet.">
        <title>Genomic islands in the pathogenic filamentous fungus Aspergillus fumigatus.</title>
        <authorList>
            <person name="Fedorova N.D."/>
            <person name="Khaldi N."/>
            <person name="Joardar V.S."/>
            <person name="Maiti R."/>
            <person name="Amedeo P."/>
            <person name="Anderson M.J."/>
            <person name="Crabtree J."/>
            <person name="Silva J.C."/>
            <person name="Badger J.H."/>
            <person name="Albarraq A."/>
            <person name="Angiuoli S."/>
            <person name="Bussey H."/>
            <person name="Bowyer P."/>
            <person name="Cotty P.J."/>
            <person name="Dyer P.S."/>
            <person name="Egan A."/>
            <person name="Galens K."/>
            <person name="Fraser-Liggett C.M."/>
            <person name="Haas B.J."/>
            <person name="Inman J.M."/>
            <person name="Kent R."/>
            <person name="Lemieux S."/>
            <person name="Malavazi I."/>
            <person name="Orvis J."/>
            <person name="Roemer T."/>
            <person name="Ronning C.M."/>
            <person name="Sundaram J.P."/>
            <person name="Sutton G."/>
            <person name="Turner G."/>
            <person name="Venter J.C."/>
            <person name="White O.R."/>
            <person name="Whitty B.R."/>
            <person name="Youngman P."/>
            <person name="Wolfe K.H."/>
            <person name="Goldman G.H."/>
            <person name="Wortman J.R."/>
            <person name="Jiang B."/>
            <person name="Denning D.W."/>
            <person name="Nierman W.C."/>
        </authorList>
    </citation>
    <scope>NUCLEOTIDE SEQUENCE [LARGE SCALE GENOMIC DNA]</scope>
    <source>
        <strain evidence="2">ATCC 1007 / CBS 513.65 / DSM 816 / NCTC 3887 / NRRL 1</strain>
    </source>
</reference>
<dbReference type="HOGENOM" id="CLU_3049900_0_0_1"/>
<dbReference type="AlphaFoldDB" id="A1CEB2"/>
<accession>A1CEB2</accession>
<protein>
    <submittedName>
        <fullName evidence="1">Uncharacterized protein</fullName>
    </submittedName>
</protein>
<keyword evidence="2" id="KW-1185">Reference proteome</keyword>
<sequence>MTKTDLDAIESYNLVGRQMGPWAFCEPISWFVRSPLSSEEYTWLKYPRQEQGTI</sequence>
<evidence type="ECO:0000313" key="1">
    <source>
        <dbReference type="EMBL" id="EAW11211.1"/>
    </source>
</evidence>